<dbReference type="SUPFAM" id="SSF56112">
    <property type="entry name" value="Protein kinase-like (PK-like)"/>
    <property type="match status" value="1"/>
</dbReference>
<evidence type="ECO:0000256" key="2">
    <source>
        <dbReference type="SAM" id="MobiDB-lite"/>
    </source>
</evidence>
<feature type="compositionally biased region" description="Low complexity" evidence="2">
    <location>
        <begin position="421"/>
        <end position="432"/>
    </location>
</feature>
<dbReference type="PANTHER" id="PTHR48006">
    <property type="entry name" value="LEUCINE-RICH REPEAT-CONTAINING PROTEIN DDB_G0281931-RELATED"/>
    <property type="match status" value="1"/>
</dbReference>
<feature type="domain" description="Protein kinase" evidence="3">
    <location>
        <begin position="79"/>
        <end position="408"/>
    </location>
</feature>
<dbReference type="PANTHER" id="PTHR48006:SF50">
    <property type="entry name" value="OS03G0724300 PROTEIN"/>
    <property type="match status" value="1"/>
</dbReference>
<reference evidence="6" key="1">
    <citation type="submission" date="2025-08" db="UniProtKB">
        <authorList>
            <consortium name="RefSeq"/>
        </authorList>
    </citation>
    <scope>IDENTIFICATION</scope>
    <source>
        <tissue evidence="6">Leaves</tissue>
    </source>
</reference>
<organism evidence="5 6">
    <name type="scientific">Coffea arabica</name>
    <name type="common">Arabian coffee</name>
    <dbReference type="NCBI Taxonomy" id="13443"/>
    <lineage>
        <taxon>Eukaryota</taxon>
        <taxon>Viridiplantae</taxon>
        <taxon>Streptophyta</taxon>
        <taxon>Embryophyta</taxon>
        <taxon>Tracheophyta</taxon>
        <taxon>Spermatophyta</taxon>
        <taxon>Magnoliopsida</taxon>
        <taxon>eudicotyledons</taxon>
        <taxon>Gunneridae</taxon>
        <taxon>Pentapetalae</taxon>
        <taxon>asterids</taxon>
        <taxon>lamiids</taxon>
        <taxon>Gentianales</taxon>
        <taxon>Rubiaceae</taxon>
        <taxon>Ixoroideae</taxon>
        <taxon>Gardenieae complex</taxon>
        <taxon>Bertiereae - Coffeeae clade</taxon>
        <taxon>Coffeeae</taxon>
        <taxon>Coffea</taxon>
    </lineage>
</organism>
<evidence type="ECO:0000259" key="4">
    <source>
        <dbReference type="PROSITE" id="PS50042"/>
    </source>
</evidence>
<dbReference type="InterPro" id="IPR001245">
    <property type="entry name" value="Ser-Thr/Tyr_kinase_cat_dom"/>
</dbReference>
<name>A0ABM4WG52_COFAR</name>
<proteinExistence type="predicted"/>
<dbReference type="Pfam" id="PF07714">
    <property type="entry name" value="PK_Tyr_Ser-Thr"/>
    <property type="match status" value="1"/>
</dbReference>
<dbReference type="InterPro" id="IPR000719">
    <property type="entry name" value="Prot_kinase_dom"/>
</dbReference>
<dbReference type="Gene3D" id="1.10.510.10">
    <property type="entry name" value="Transferase(Phosphotransferase) domain 1"/>
    <property type="match status" value="1"/>
</dbReference>
<dbReference type="Proteomes" id="UP001652660">
    <property type="component" value="Chromosome 2c"/>
</dbReference>
<dbReference type="InterPro" id="IPR011009">
    <property type="entry name" value="Kinase-like_dom_sf"/>
</dbReference>
<feature type="region of interest" description="Disordered" evidence="2">
    <location>
        <begin position="420"/>
        <end position="443"/>
    </location>
</feature>
<protein>
    <submittedName>
        <fullName evidence="6">Probable LRR receptor-like serine/threonine-protein kinase At2g16250</fullName>
    </submittedName>
</protein>
<dbReference type="GeneID" id="140035107"/>
<sequence length="456" mass="50617">MSRVYDNWERLVRATLRREELKLSGQRTPSELSLASLSASSSFSFTASSARISSFNFSSFLAGASFTYHQILLATDYFNESSNLIKHGHSGDLFYGTLQGGTPVVVKKIDLSLLKNESYFVEQLEIFGKLSHSRLVPLLGHCLDQGDDKFLVYKYMSNRDLSTSLILELDSEDDDLLLPTLDWKTRLKIATGVAEALFYLHHQCIPPLVHRDIQASSILLDDNFEICLGSLTEVCTAEVKDGNQNRIARFLRLPKGAAQGTSGTSKATIAYDIYCFGKVLLELITGKPSLSVLLERVTSKLDLTAASGYPVRPETVPVTVGADHHSVPGKSDPPDEEDWMADVLPYLSMYDDRKFVLKIVDNSLNIDHEDLLMEVWAVAMVAKACLNPKPSRRPRMTQVLEALRNPLKVATEEGRLWGWLSTSNGTSPSSSVLPPPVKKTEPPAALRSAELELEFY</sequence>
<evidence type="ECO:0000259" key="3">
    <source>
        <dbReference type="PROSITE" id="PS50011"/>
    </source>
</evidence>
<dbReference type="PROSITE" id="PS50011">
    <property type="entry name" value="PROTEIN_KINASE_DOM"/>
    <property type="match status" value="1"/>
</dbReference>
<keyword evidence="5" id="KW-1185">Reference proteome</keyword>
<dbReference type="PROSITE" id="PS50042">
    <property type="entry name" value="CNMP_BINDING_3"/>
    <property type="match status" value="1"/>
</dbReference>
<feature type="domain" description="Cyclic nucleotide-binding" evidence="4">
    <location>
        <begin position="72"/>
        <end position="122"/>
    </location>
</feature>
<dbReference type="InterPro" id="IPR051824">
    <property type="entry name" value="LRR_Rcpt-Like_S/T_Kinase"/>
</dbReference>
<comment type="subcellular location">
    <subcellularLocation>
        <location evidence="1">Membrane</location>
        <topology evidence="1">Single-pass type I membrane protein</topology>
    </subcellularLocation>
</comment>
<evidence type="ECO:0000256" key="1">
    <source>
        <dbReference type="ARBA" id="ARBA00004479"/>
    </source>
</evidence>
<dbReference type="RefSeq" id="XP_071930766.1">
    <property type="nucleotide sequence ID" value="XM_072074665.1"/>
</dbReference>
<evidence type="ECO:0000313" key="6">
    <source>
        <dbReference type="RefSeq" id="XP_071930766.1"/>
    </source>
</evidence>
<gene>
    <name evidence="6" type="primary">LOC140035107</name>
</gene>
<dbReference type="Gene3D" id="3.30.200.20">
    <property type="entry name" value="Phosphorylase Kinase, domain 1"/>
    <property type="match status" value="1"/>
</dbReference>
<dbReference type="InterPro" id="IPR000595">
    <property type="entry name" value="cNMP-bd_dom"/>
</dbReference>
<accession>A0ABM4WG52</accession>
<evidence type="ECO:0000313" key="5">
    <source>
        <dbReference type="Proteomes" id="UP001652660"/>
    </source>
</evidence>